<comment type="caution">
    <text evidence="5">The sequence shown here is derived from an EMBL/GenBank/DDBJ whole genome shotgun (WGS) entry which is preliminary data.</text>
</comment>
<dbReference type="SMART" id="SM00343">
    <property type="entry name" value="ZnF_C2HC"/>
    <property type="match status" value="1"/>
</dbReference>
<dbReference type="SUPFAM" id="SSF57756">
    <property type="entry name" value="Retrovirus zinc finger-like domains"/>
    <property type="match status" value="1"/>
</dbReference>
<dbReference type="EMBL" id="BKCJ010002934">
    <property type="protein sequence ID" value="GEU51890.1"/>
    <property type="molecule type" value="Genomic_DNA"/>
</dbReference>
<feature type="domain" description="CCHC-type" evidence="4">
    <location>
        <begin position="197"/>
        <end position="212"/>
    </location>
</feature>
<feature type="compositionally biased region" description="Acidic residues" evidence="3">
    <location>
        <begin position="1573"/>
        <end position="1596"/>
    </location>
</feature>
<dbReference type="Pfam" id="PF13976">
    <property type="entry name" value="gag_pre-integrs"/>
    <property type="match status" value="1"/>
</dbReference>
<dbReference type="Gene3D" id="3.30.420.10">
    <property type="entry name" value="Ribonuclease H-like superfamily/Ribonuclease H"/>
    <property type="match status" value="1"/>
</dbReference>
<protein>
    <submittedName>
        <fullName evidence="5">Uncharacterized mitochondrial protein AtMg00810-like</fullName>
    </submittedName>
</protein>
<dbReference type="InterPro" id="IPR001878">
    <property type="entry name" value="Znf_CCHC"/>
</dbReference>
<keyword evidence="1" id="KW-0863">Zinc-finger</keyword>
<dbReference type="InterPro" id="IPR025724">
    <property type="entry name" value="GAG-pre-integrase_dom"/>
</dbReference>
<dbReference type="Gene3D" id="4.10.60.10">
    <property type="entry name" value="Zinc finger, CCHC-type"/>
    <property type="match status" value="1"/>
</dbReference>
<feature type="region of interest" description="Disordered" evidence="3">
    <location>
        <begin position="1539"/>
        <end position="1636"/>
    </location>
</feature>
<gene>
    <name evidence="5" type="ORF">Tci_023868</name>
</gene>
<feature type="compositionally biased region" description="Polar residues" evidence="3">
    <location>
        <begin position="731"/>
        <end position="742"/>
    </location>
</feature>
<organism evidence="5">
    <name type="scientific">Tanacetum cinerariifolium</name>
    <name type="common">Dalmatian daisy</name>
    <name type="synonym">Chrysanthemum cinerariifolium</name>
    <dbReference type="NCBI Taxonomy" id="118510"/>
    <lineage>
        <taxon>Eukaryota</taxon>
        <taxon>Viridiplantae</taxon>
        <taxon>Streptophyta</taxon>
        <taxon>Embryophyta</taxon>
        <taxon>Tracheophyta</taxon>
        <taxon>Spermatophyta</taxon>
        <taxon>Magnoliopsida</taxon>
        <taxon>eudicotyledons</taxon>
        <taxon>Gunneridae</taxon>
        <taxon>Pentapetalae</taxon>
        <taxon>asterids</taxon>
        <taxon>campanulids</taxon>
        <taxon>Asterales</taxon>
        <taxon>Asteraceae</taxon>
        <taxon>Asteroideae</taxon>
        <taxon>Anthemideae</taxon>
        <taxon>Anthemidinae</taxon>
        <taxon>Tanacetum</taxon>
    </lineage>
</organism>
<reference evidence="5" key="1">
    <citation type="journal article" date="2019" name="Sci. Rep.">
        <title>Draft genome of Tanacetum cinerariifolium, the natural source of mosquito coil.</title>
        <authorList>
            <person name="Yamashiro T."/>
            <person name="Shiraishi A."/>
            <person name="Satake H."/>
            <person name="Nakayama K."/>
        </authorList>
    </citation>
    <scope>NUCLEOTIDE SEQUENCE</scope>
</reference>
<dbReference type="Pfam" id="PF00098">
    <property type="entry name" value="zf-CCHC"/>
    <property type="match status" value="1"/>
</dbReference>
<keyword evidence="1" id="KW-0862">Zinc</keyword>
<dbReference type="CDD" id="cd09272">
    <property type="entry name" value="RNase_HI_RT_Ty1"/>
    <property type="match status" value="1"/>
</dbReference>
<name>A0A6L2KT26_TANCI</name>
<evidence type="ECO:0000259" key="4">
    <source>
        <dbReference type="PROSITE" id="PS50158"/>
    </source>
</evidence>
<keyword evidence="1" id="KW-0479">Metal-binding</keyword>
<feature type="coiled-coil region" evidence="2">
    <location>
        <begin position="490"/>
        <end position="517"/>
    </location>
</feature>
<feature type="region of interest" description="Disordered" evidence="3">
    <location>
        <begin position="1458"/>
        <end position="1505"/>
    </location>
</feature>
<keyword evidence="2" id="KW-0175">Coiled coil</keyword>
<dbReference type="PANTHER" id="PTHR11439">
    <property type="entry name" value="GAG-POL-RELATED RETROTRANSPOSON"/>
    <property type="match status" value="1"/>
</dbReference>
<dbReference type="PANTHER" id="PTHR11439:SF483">
    <property type="entry name" value="PEPTIDE SYNTHASE GLIP-LIKE, PUTATIVE (AFU_ORTHOLOGUE AFUA_3G12920)-RELATED"/>
    <property type="match status" value="1"/>
</dbReference>
<dbReference type="InterPro" id="IPR036875">
    <property type="entry name" value="Znf_CCHC_sf"/>
</dbReference>
<feature type="coiled-coil region" evidence="2">
    <location>
        <begin position="542"/>
        <end position="576"/>
    </location>
</feature>
<evidence type="ECO:0000313" key="5">
    <source>
        <dbReference type="EMBL" id="GEU51890.1"/>
    </source>
</evidence>
<evidence type="ECO:0000256" key="2">
    <source>
        <dbReference type="SAM" id="Coils"/>
    </source>
</evidence>
<dbReference type="GO" id="GO:0008270">
    <property type="term" value="F:zinc ion binding"/>
    <property type="evidence" value="ECO:0007669"/>
    <property type="project" value="UniProtKB-KW"/>
</dbReference>
<dbReference type="PROSITE" id="PS50158">
    <property type="entry name" value="ZF_CCHC"/>
    <property type="match status" value="1"/>
</dbReference>
<dbReference type="InterPro" id="IPR012337">
    <property type="entry name" value="RNaseH-like_sf"/>
</dbReference>
<proteinExistence type="predicted"/>
<evidence type="ECO:0000256" key="1">
    <source>
        <dbReference type="PROSITE-ProRule" id="PRU00047"/>
    </source>
</evidence>
<feature type="region of interest" description="Disordered" evidence="3">
    <location>
        <begin position="731"/>
        <end position="757"/>
    </location>
</feature>
<evidence type="ECO:0000256" key="3">
    <source>
        <dbReference type="SAM" id="MobiDB-lite"/>
    </source>
</evidence>
<sequence length="2287" mass="261337">MTSLADKVILSSADNRPPMLEKDMYDSWKSRMELYMMNRQHGRIILESVENDPLIWHSIEENGVARLKKYLELSVMKAIQADCDERIQLLIQGTSLTKQEREYSGLIVLVFQKGDDPIDAINYMILFLTAVVTSRYPPTNNQLRNSSNPRQQATINNRRVTVQLIQGRHTSLAASTSRTYTSGASGNNSRKQRTVICYNCKGEGHMSKQCTKPKRKKDESWFKDKVLLVQAQANGQILHEEELAFLADPRIAEAQTTHTVINHNAAYQADDLDAYDSDCDEINTVKVALMVNLSHYGSDNLVEAAAQNSNFPTQQDALILSMIEQLKTQVVNCTKINLDNKSVNDTLIAELESYKDQKAQQLEPKLYDGNVIQKTNAIVIRDSEETLMLAEETQPTPFTRPTQVEVPKELPKVMMVNTSLKKLKYHLASFDVVIKERTTATTFTEGTWGFKHMKACFRDEIIPFVKALKDLFNSFDQFLVDELPEVQNVFHQMEQAVEQHRVELKTFQDNMNKVLNEMNDSWNKDNSFSQQSVLSFDQLFKINELNTDSQEKDMVIKKLKERIKSLSGNMKEDKIKQELEEIETINIKLDHRVTKIIALKDNLRKLKGKVVVDEVVISHPIDLEILKVDIAPLAPKLQNNWLAHSDYIKHTQEETATLREIVEHERSLNLLNTSLDYACDKLMVVTPMNKTKRVRFTEPVTSSGNTNIKTMSSLNVVSNKLMLSSTRVNLSTSASGSQPSSNTKKDKIQQTPSSSKKNKIKALSTNVVQIVLWYLDSGCSKHMTRDRSQLTNFIDKFLGTVKFDLEVAFRQHTCFICNLEGVDMLSGSRGKNLYTLSLGDMMKSSPICLLSKASKTKSWLWYRCLSHLNFGVINNLARQGLILGLPKLKFQKDHLCSACAMGKSKKKSHKPKSKDTNQEKLYLLHMDLCVPMRVESANGKKYILFIINDYSRFTWVKCLRGICYHMFTQIHSIIRLCHGKKPHEILNDKLTDLSYFHVFGALCYLTNDSENLRKLQPKSDIVDTPMVEKSKLDKDKEGNSVDPSHYHGMIGTLLYLTASRPDLQFTICMCARYQAQPTEKHLHAVKWIFRYLRGTVNRGLWYPKDSSIALIAFADVDHPGCQDTRHSTSGSLQFLGDRLISWSSKRQKRIAISSTEAKYIALSGCCAQFLWMRSQLTDYGLGFNKILMYCDNKSAIALCCNNVQHSRTIDITIDQQVALDKALVPHASRLKIGKSNFRLRSDIKSKESTLQVVYDVLKLIPFYKAFLMKNKKRIVNLEYFREMLQICPRIPNQQFNELPFEEEILAFLRELSHSGEIKMITDVNINKLYQPWRSFATIINKCLSGKSTSYDSLRLCQAQILWGMYHKKNIDFAYLLWEDFVHQAEHKDAKKSNKMYYPRFIKVIANFFMTKDQSIPRRNKNTQQYSAILHVELTNEANKNSESYKKYYAIASGAEPPMTKASIRKKQGSSDTTMPPPTATGKQLKTSVKIGQPAKEKQPAKSSTAKGLIVLSKVALTESEHIKLDTKRCLTQTHISHANGSEADEGTGIIPGISDVPTYKSDDEEISWKSSKDDDDVDGQSDDDDQDDQEDKDEESFDHIVQTPSQVENKDDEDNDKDSNGINVEGDKRANEEDEANELYRDELYKDVNINLKGQDVQMEDVQTTQVFEDTHMTLTPVNPEGQRQSSSMSSRFVSNMLNPSSDIGIDSIFESAPRVDVPTPAPSLANVPSSSLQDLPNFGSLFGFDHRIKTLKTNFSEFMQTNQFAEAVSLIPGNEQLEAEVLTRSSNSSKTSHVVAADLSELELKKILIDNMESNKSIHISDEQKNLYKALVALVDAYECGKLILDTYGDTITLKRRQDDEDKDEEPSVRSNRGRHVIPFDHFINNDLEYLRGGASSRKYTTSVTKTKAVDYGYIKWIKDLFYGFAVNRESTQDVYSKRRIIAVTELQIFEWHNYKHLDWITIRRDDDKLYKFKEESSKKIEVNTIDIVDHISMLLEYIIHQILLNLLNFLEALVRMSVLSKDWFALTASFLILDFREHKSWSNVFRGKNKNRLYKKGNLKYVAYTTSKFCKQNVSAHTLTILTGLVVPAEVEIIENCIESVLKKGLRILEIRSKYAEIMPMLHLPNILLSGSALSLLTIAYESPLKSFNGFLSNFPMIENLSLWLTSPCNNIKLSIHSLRRFELRLKCDLEDIDINTPNLLLFEHYGKLDPSIHTPFLSMKLSQSKGCIEWYSNDDEYVDTLWFQKLRRFLDKSNGFKVLKFFVKQGSIDVEELSRHLMNSSMLN</sequence>
<accession>A0A6L2KT26</accession>
<dbReference type="InterPro" id="IPR036397">
    <property type="entry name" value="RNaseH_sf"/>
</dbReference>
<dbReference type="GO" id="GO:0003676">
    <property type="term" value="F:nucleic acid binding"/>
    <property type="evidence" value="ECO:0007669"/>
    <property type="project" value="InterPro"/>
</dbReference>
<dbReference type="SUPFAM" id="SSF53098">
    <property type="entry name" value="Ribonuclease H-like"/>
    <property type="match status" value="1"/>
</dbReference>